<reference evidence="1 2" key="1">
    <citation type="submission" date="2019-03" db="EMBL/GenBank/DDBJ databases">
        <title>Genomic analyses of the natural microbiome of Caenorhabditis elegans.</title>
        <authorList>
            <person name="Samuel B."/>
        </authorList>
    </citation>
    <scope>NUCLEOTIDE SEQUENCE [LARGE SCALE GENOMIC DNA]</scope>
    <source>
        <strain evidence="1 2">BIGb0525</strain>
    </source>
</reference>
<dbReference type="AlphaFoldDB" id="A0A4V3FT17"/>
<protein>
    <submittedName>
        <fullName evidence="1">General secretion pathway protein N</fullName>
    </submittedName>
</protein>
<evidence type="ECO:0000313" key="2">
    <source>
        <dbReference type="Proteomes" id="UP000295804"/>
    </source>
</evidence>
<comment type="caution">
    <text evidence="1">The sequence shown here is derived from an EMBL/GenBank/DDBJ whole genome shotgun (WGS) entry which is preliminary data.</text>
</comment>
<proteinExistence type="predicted"/>
<accession>A0A4V3FT17</accession>
<gene>
    <name evidence="1" type="ORF">EDF87_104267</name>
</gene>
<dbReference type="RefSeq" id="WP_134175577.1">
    <property type="nucleotide sequence ID" value="NZ_SOCQ01000004.1"/>
</dbReference>
<evidence type="ECO:0000313" key="1">
    <source>
        <dbReference type="EMBL" id="TDV49621.1"/>
    </source>
</evidence>
<organism evidence="1 2">
    <name type="scientific">Pseudomonas helmanticensis</name>
    <dbReference type="NCBI Taxonomy" id="1471381"/>
    <lineage>
        <taxon>Bacteria</taxon>
        <taxon>Pseudomonadati</taxon>
        <taxon>Pseudomonadota</taxon>
        <taxon>Gammaproteobacteria</taxon>
        <taxon>Pseudomonadales</taxon>
        <taxon>Pseudomonadaceae</taxon>
        <taxon>Pseudomonas</taxon>
    </lineage>
</organism>
<dbReference type="EMBL" id="SOCQ01000004">
    <property type="protein sequence ID" value="TDV49621.1"/>
    <property type="molecule type" value="Genomic_DNA"/>
</dbReference>
<dbReference type="Proteomes" id="UP000295804">
    <property type="component" value="Unassembled WGS sequence"/>
</dbReference>
<name>A0A4V3FT17_9PSED</name>
<sequence length="171" mass="18309">MRFSRMDLLLLTIAAALGAVFVVLLLGAGRAEQWLPAGQPRDLPASAAPKPLPTLTAQDLSLSWQQSIFSPERKPDLVSGKGETAAMQGVVLTGVVIDGQAQWALLRLTDKRSLKLAVGKALDNGWTLTALSPLQATFMYQGQTRQLSLPVLRLPPPSTAPLITLPNVPRP</sequence>